<dbReference type="SUPFAM" id="SSF53067">
    <property type="entry name" value="Actin-like ATPase domain"/>
    <property type="match status" value="1"/>
</dbReference>
<dbReference type="PRINTS" id="PR00301">
    <property type="entry name" value="HEATSHOCK70"/>
</dbReference>
<dbReference type="GO" id="GO:0140662">
    <property type="term" value="F:ATP-dependent protein folding chaperone"/>
    <property type="evidence" value="ECO:0007669"/>
    <property type="project" value="InterPro"/>
</dbReference>
<dbReference type="PANTHER" id="PTHR19375">
    <property type="entry name" value="HEAT SHOCK PROTEIN 70KDA"/>
    <property type="match status" value="1"/>
</dbReference>
<organism evidence="5 6">
    <name type="scientific">Rotaria magnacalcarata</name>
    <dbReference type="NCBI Taxonomy" id="392030"/>
    <lineage>
        <taxon>Eukaryota</taxon>
        <taxon>Metazoa</taxon>
        <taxon>Spiralia</taxon>
        <taxon>Gnathifera</taxon>
        <taxon>Rotifera</taxon>
        <taxon>Eurotatoria</taxon>
        <taxon>Bdelloidea</taxon>
        <taxon>Philodinida</taxon>
        <taxon>Philodinidae</taxon>
        <taxon>Rotaria</taxon>
    </lineage>
</organism>
<sequence>MNKNSIDDIILIGGSARIPKLQQMIQDFFHGNELNRSINSDEAVAYGAAIQAAIIVRDKSKIAT</sequence>
<comment type="similarity">
    <text evidence="1">Belongs to the heat shock protein 70 family.</text>
</comment>
<evidence type="ECO:0000313" key="5">
    <source>
        <dbReference type="EMBL" id="CAF4782187.1"/>
    </source>
</evidence>
<evidence type="ECO:0000256" key="3">
    <source>
        <dbReference type="ARBA" id="ARBA00022840"/>
    </source>
</evidence>
<comment type="caution">
    <text evidence="5">The sequence shown here is derived from an EMBL/GenBank/DDBJ whole genome shotgun (WGS) entry which is preliminary data.</text>
</comment>
<dbReference type="InterPro" id="IPR013126">
    <property type="entry name" value="Hsp_70_fam"/>
</dbReference>
<evidence type="ECO:0000256" key="1">
    <source>
        <dbReference type="ARBA" id="ARBA00007381"/>
    </source>
</evidence>
<keyword evidence="2" id="KW-0547">Nucleotide-binding</keyword>
<accession>A0A8S3B2A6</accession>
<evidence type="ECO:0000313" key="4">
    <source>
        <dbReference type="EMBL" id="CAF4586294.1"/>
    </source>
</evidence>
<dbReference type="EMBL" id="CAJOBJ010100722">
    <property type="protein sequence ID" value="CAF4586294.1"/>
    <property type="molecule type" value="Genomic_DNA"/>
</dbReference>
<dbReference type="GO" id="GO:0005524">
    <property type="term" value="F:ATP binding"/>
    <property type="evidence" value="ECO:0007669"/>
    <property type="project" value="UniProtKB-KW"/>
</dbReference>
<evidence type="ECO:0000313" key="6">
    <source>
        <dbReference type="Proteomes" id="UP000681967"/>
    </source>
</evidence>
<reference evidence="5" key="1">
    <citation type="submission" date="2021-02" db="EMBL/GenBank/DDBJ databases">
        <authorList>
            <person name="Nowell W R."/>
        </authorList>
    </citation>
    <scope>NUCLEOTIDE SEQUENCE</scope>
</reference>
<dbReference type="Proteomes" id="UP000681720">
    <property type="component" value="Unassembled WGS sequence"/>
</dbReference>
<dbReference type="Gene3D" id="3.30.420.40">
    <property type="match status" value="2"/>
</dbReference>
<dbReference type="EMBL" id="CAJOBH010136066">
    <property type="protein sequence ID" value="CAF4782187.1"/>
    <property type="molecule type" value="Genomic_DNA"/>
</dbReference>
<dbReference type="Pfam" id="PF00012">
    <property type="entry name" value="HSP70"/>
    <property type="match status" value="1"/>
</dbReference>
<name>A0A8S3B2A6_9BILA</name>
<evidence type="ECO:0008006" key="7">
    <source>
        <dbReference type="Google" id="ProtNLM"/>
    </source>
</evidence>
<keyword evidence="3" id="KW-0067">ATP-binding</keyword>
<proteinExistence type="inferred from homology"/>
<dbReference type="Proteomes" id="UP000681967">
    <property type="component" value="Unassembled WGS sequence"/>
</dbReference>
<feature type="non-terminal residue" evidence="5">
    <location>
        <position position="64"/>
    </location>
</feature>
<evidence type="ECO:0000256" key="2">
    <source>
        <dbReference type="ARBA" id="ARBA00022741"/>
    </source>
</evidence>
<dbReference type="AlphaFoldDB" id="A0A8S3B2A6"/>
<protein>
    <recommendedName>
        <fullName evidence="7">Heat shock protein 70</fullName>
    </recommendedName>
</protein>
<dbReference type="InterPro" id="IPR043129">
    <property type="entry name" value="ATPase_NBD"/>
</dbReference>
<gene>
    <name evidence="5" type="ORF">BYL167_LOCUS47358</name>
    <name evidence="4" type="ORF">GIL414_LOCUS38297</name>
</gene>